<accession>A0A9J6ZM61</accession>
<keyword evidence="2" id="KW-1185">Reference proteome</keyword>
<organism evidence="1 2">
    <name type="scientific">Xiashengella succiniciproducens</name>
    <dbReference type="NCBI Taxonomy" id="2949635"/>
    <lineage>
        <taxon>Bacteria</taxon>
        <taxon>Pseudomonadati</taxon>
        <taxon>Bacteroidota</taxon>
        <taxon>Bacteroidia</taxon>
        <taxon>Marinilabiliales</taxon>
        <taxon>Marinilabiliaceae</taxon>
        <taxon>Xiashengella</taxon>
    </lineage>
</organism>
<dbReference type="AlphaFoldDB" id="A0A9J6ZM61"/>
<reference evidence="1" key="2">
    <citation type="submission" date="2022-06" db="EMBL/GenBank/DDBJ databases">
        <title>Xiashengella guii gen. nov. sp. nov., a bacterium isolated form anaerobic digestion tank.</title>
        <authorList>
            <person name="Huang H."/>
        </authorList>
    </citation>
    <scope>NUCLEOTIDE SEQUENCE</scope>
    <source>
        <strain evidence="1">Ai-910</strain>
    </source>
</reference>
<dbReference type="RefSeq" id="WP_250721931.1">
    <property type="nucleotide sequence ID" value="NZ_CP098400.1"/>
</dbReference>
<proteinExistence type="predicted"/>
<name>A0A9J6ZM61_9BACT</name>
<dbReference type="EMBL" id="CP098400">
    <property type="protein sequence ID" value="URW78567.1"/>
    <property type="molecule type" value="Genomic_DNA"/>
</dbReference>
<dbReference type="Proteomes" id="UP001056426">
    <property type="component" value="Chromosome"/>
</dbReference>
<gene>
    <name evidence="1" type="ORF">M9189_06780</name>
</gene>
<evidence type="ECO:0000313" key="2">
    <source>
        <dbReference type="Proteomes" id="UP001056426"/>
    </source>
</evidence>
<dbReference type="KEGG" id="alkq:M9189_06780"/>
<sequence>MDNFYSRRISIAHLNKKGRKLRALFLKLTDEELKSMFPAPPQKLVDEIRKKTIFRDSIHSFLN</sequence>
<protein>
    <submittedName>
        <fullName evidence="1">Uncharacterized protein</fullName>
    </submittedName>
</protein>
<reference evidence="1" key="1">
    <citation type="submission" date="2022-05" db="EMBL/GenBank/DDBJ databases">
        <authorList>
            <person name="Sun X."/>
        </authorList>
    </citation>
    <scope>NUCLEOTIDE SEQUENCE</scope>
    <source>
        <strain evidence="1">Ai-910</strain>
    </source>
</reference>
<evidence type="ECO:0000313" key="1">
    <source>
        <dbReference type="EMBL" id="URW78567.1"/>
    </source>
</evidence>